<dbReference type="Proteomes" id="UP000092213">
    <property type="component" value="Chromosome"/>
</dbReference>
<dbReference type="STRING" id="463025.BAU08_23040"/>
<comment type="pathway">
    <text evidence="1">Amino-sugar metabolism; 1,6-anhydro-N-acetylmuramate degradation.</text>
</comment>
<dbReference type="Pfam" id="PF03702">
    <property type="entry name" value="AnmK"/>
    <property type="match status" value="1"/>
</dbReference>
<comment type="similarity">
    <text evidence="1">Belongs to the anhydro-N-acetylmuramic acid kinase family.</text>
</comment>
<dbReference type="InterPro" id="IPR005338">
    <property type="entry name" value="Anhydro_N_Ac-Mur_kinase"/>
</dbReference>
<dbReference type="OrthoDB" id="9763949at2"/>
<dbReference type="PANTHER" id="PTHR30605">
    <property type="entry name" value="ANHYDRO-N-ACETYLMURAMIC ACID KINASE"/>
    <property type="match status" value="1"/>
</dbReference>
<keyword evidence="1" id="KW-0067">ATP-binding</keyword>
<dbReference type="GO" id="GO:0006040">
    <property type="term" value="P:amino sugar metabolic process"/>
    <property type="evidence" value="ECO:0007669"/>
    <property type="project" value="InterPro"/>
</dbReference>
<dbReference type="GO" id="GO:0009254">
    <property type="term" value="P:peptidoglycan turnover"/>
    <property type="evidence" value="ECO:0007669"/>
    <property type="project" value="UniProtKB-UniRule"/>
</dbReference>
<accession>A0A193G1X2</accession>
<feature type="binding site" evidence="1">
    <location>
        <begin position="14"/>
        <end position="21"/>
    </location>
    <ligand>
        <name>ATP</name>
        <dbReference type="ChEBI" id="CHEBI:30616"/>
    </ligand>
</feature>
<dbReference type="CDD" id="cd24050">
    <property type="entry name" value="ASKHA_NBD_ANMK"/>
    <property type="match status" value="1"/>
</dbReference>
<dbReference type="GO" id="GO:0016773">
    <property type="term" value="F:phosphotransferase activity, alcohol group as acceptor"/>
    <property type="evidence" value="ECO:0007669"/>
    <property type="project" value="UniProtKB-UniRule"/>
</dbReference>
<dbReference type="SUPFAM" id="SSF53067">
    <property type="entry name" value="Actin-like ATPase domain"/>
    <property type="match status" value="1"/>
</dbReference>
<organism evidence="3 5">
    <name type="scientific">Bordetella bronchialis</name>
    <dbReference type="NCBI Taxonomy" id="463025"/>
    <lineage>
        <taxon>Bacteria</taxon>
        <taxon>Pseudomonadati</taxon>
        <taxon>Pseudomonadota</taxon>
        <taxon>Betaproteobacteria</taxon>
        <taxon>Burkholderiales</taxon>
        <taxon>Alcaligenaceae</taxon>
        <taxon>Bordetella</taxon>
    </lineage>
</organism>
<comment type="catalytic activity">
    <reaction evidence="1">
        <text>1,6-anhydro-N-acetyl-beta-muramate + ATP + H2O = N-acetyl-D-muramate 6-phosphate + ADP + H(+)</text>
        <dbReference type="Rhea" id="RHEA:24952"/>
        <dbReference type="ChEBI" id="CHEBI:15377"/>
        <dbReference type="ChEBI" id="CHEBI:15378"/>
        <dbReference type="ChEBI" id="CHEBI:30616"/>
        <dbReference type="ChEBI" id="CHEBI:58690"/>
        <dbReference type="ChEBI" id="CHEBI:58722"/>
        <dbReference type="ChEBI" id="CHEBI:456216"/>
        <dbReference type="EC" id="2.7.1.170"/>
    </reaction>
</comment>
<dbReference type="UniPathway" id="UPA00544"/>
<evidence type="ECO:0000313" key="4">
    <source>
        <dbReference type="Proteomes" id="UP000091897"/>
    </source>
</evidence>
<dbReference type="EMBL" id="CP016171">
    <property type="protein sequence ID" value="ANN73845.1"/>
    <property type="molecule type" value="Genomic_DNA"/>
</dbReference>
<dbReference type="RefSeq" id="WP_066355849.1">
    <property type="nucleotide sequence ID" value="NZ_CBCSFJ010000004.1"/>
</dbReference>
<dbReference type="KEGG" id="bbro:BAU06_22495"/>
<dbReference type="GO" id="GO:0097175">
    <property type="term" value="P:1,6-anhydro-N-acetyl-beta-muramic acid catabolic process"/>
    <property type="evidence" value="ECO:0007669"/>
    <property type="project" value="UniProtKB-UniRule"/>
</dbReference>
<keyword evidence="1 3" id="KW-0418">Kinase</keyword>
<dbReference type="GO" id="GO:0016301">
    <property type="term" value="F:kinase activity"/>
    <property type="evidence" value="ECO:0007669"/>
    <property type="project" value="UniProtKB-KW"/>
</dbReference>
<dbReference type="UniPathway" id="UPA00343"/>
<dbReference type="EC" id="2.7.1.170" evidence="1"/>
<comment type="pathway">
    <text evidence="1">Cell wall biogenesis; peptidoglycan recycling.</text>
</comment>
<dbReference type="NCBIfam" id="NF007139">
    <property type="entry name" value="PRK09585.1-3"/>
    <property type="match status" value="1"/>
</dbReference>
<name>A0A193G1X2_9BORD</name>
<comment type="function">
    <text evidence="1">Catalyzes the specific phosphorylation of 1,6-anhydro-N-acetylmuramic acid (anhMurNAc) with the simultaneous cleavage of the 1,6-anhydro ring, generating MurNAc-6-P. Is required for the utilization of anhMurNAc either imported from the medium or derived from its own cell wall murein, and thus plays a role in cell wall recycling.</text>
</comment>
<protein>
    <recommendedName>
        <fullName evidence="1">Anhydro-N-acetylmuramic acid kinase</fullName>
        <ecNumber evidence="1">2.7.1.170</ecNumber>
    </recommendedName>
    <alternativeName>
        <fullName evidence="1">AnhMurNAc kinase</fullName>
    </alternativeName>
</protein>
<dbReference type="GO" id="GO:0005524">
    <property type="term" value="F:ATP binding"/>
    <property type="evidence" value="ECO:0007669"/>
    <property type="project" value="UniProtKB-UniRule"/>
</dbReference>
<dbReference type="PANTHER" id="PTHR30605:SF0">
    <property type="entry name" value="ANHYDRO-N-ACETYLMURAMIC ACID KINASE"/>
    <property type="match status" value="1"/>
</dbReference>
<keyword evidence="1" id="KW-0808">Transferase</keyword>
<dbReference type="Proteomes" id="UP000091897">
    <property type="component" value="Chromosome"/>
</dbReference>
<dbReference type="EMBL" id="CP016170">
    <property type="protein sequence ID" value="ANN68702.1"/>
    <property type="molecule type" value="Genomic_DNA"/>
</dbReference>
<reference evidence="4 5" key="1">
    <citation type="submission" date="2016-06" db="EMBL/GenBank/DDBJ databases">
        <title>Complete genome sequences of Bordetella bronchialis and Bordetella flabilis.</title>
        <authorList>
            <person name="LiPuma J.J."/>
            <person name="Spilker T."/>
        </authorList>
    </citation>
    <scope>NUCLEOTIDE SEQUENCE [LARGE SCALE GENOMIC DNA]</scope>
    <source>
        <strain evidence="3 5">AU17976</strain>
        <strain evidence="2 4">AU3182</strain>
    </source>
</reference>
<keyword evidence="4" id="KW-1185">Reference proteome</keyword>
<gene>
    <name evidence="1" type="primary">anmK</name>
    <name evidence="2" type="ORF">BAU06_22495</name>
    <name evidence="3" type="ORF">BAU08_23040</name>
</gene>
<keyword evidence="1" id="KW-0547">Nucleotide-binding</keyword>
<sequence length="372" mass="38944">MTTAAGLYVGLMSGTSTDGVDGVLARIAPDGRPAVLAETSLPMADELRQALLALNAPGDNELERAALASLALAGSYADATARLLSDAGVTAGDVTAIGAHGQTVRHRPDLGYTLQLNAPALLAERTGIAVVADFRTRDVAAGGQGAPLVPAFHAAIFAADVPRAVLNLGGIANVTLLAPGQPVTGFDTGPANMLLDEWCRRHTGQHYDDNGRFAAAGKVDDNILEYLLASEPWLAKRPPKSTGRDLFNAAWLDSRLNAWDGYCRRLTPQDIQATLQRFTARTVAQAIEREAPGTREVLVCGGGARNGGLMRDLAECLNRPVAVTDDHGIPAQSVEALAFAWLAYAHVHRIAAGLPEVTGARGARVLGALYPA</sequence>
<dbReference type="AlphaFoldDB" id="A0A193G1X2"/>
<evidence type="ECO:0000256" key="1">
    <source>
        <dbReference type="HAMAP-Rule" id="MF_01270"/>
    </source>
</evidence>
<dbReference type="HAMAP" id="MF_01270">
    <property type="entry name" value="AnhMurNAc_kinase"/>
    <property type="match status" value="1"/>
</dbReference>
<evidence type="ECO:0000313" key="3">
    <source>
        <dbReference type="EMBL" id="ANN73845.1"/>
    </source>
</evidence>
<dbReference type="Gene3D" id="3.30.420.40">
    <property type="match status" value="2"/>
</dbReference>
<evidence type="ECO:0000313" key="2">
    <source>
        <dbReference type="EMBL" id="ANN68702.1"/>
    </source>
</evidence>
<dbReference type="InterPro" id="IPR043129">
    <property type="entry name" value="ATPase_NBD"/>
</dbReference>
<evidence type="ECO:0000313" key="5">
    <source>
        <dbReference type="Proteomes" id="UP000092213"/>
    </source>
</evidence>
<proteinExistence type="inferred from homology"/>
<keyword evidence="1" id="KW-0119">Carbohydrate metabolism</keyword>